<protein>
    <submittedName>
        <fullName evidence="2">Uncharacterized protein</fullName>
    </submittedName>
</protein>
<evidence type="ECO:0000313" key="3">
    <source>
        <dbReference type="Proteomes" id="UP000016568"/>
    </source>
</evidence>
<dbReference type="EMBL" id="BASZ01000002">
    <property type="protein sequence ID" value="GAD48012.1"/>
    <property type="molecule type" value="Genomic_DNA"/>
</dbReference>
<feature type="region of interest" description="Disordered" evidence="1">
    <location>
        <begin position="1"/>
        <end position="20"/>
    </location>
</feature>
<accession>U2YIR1</accession>
<proteinExistence type="predicted"/>
<evidence type="ECO:0000256" key="1">
    <source>
        <dbReference type="SAM" id="MobiDB-lite"/>
    </source>
</evidence>
<gene>
    <name evidence="2" type="ORF">NT2_02_00950</name>
</gene>
<organism evidence="2 3">
    <name type="scientific">Caenibius tardaugens NBRC 16725</name>
    <dbReference type="NCBI Taxonomy" id="1219035"/>
    <lineage>
        <taxon>Bacteria</taxon>
        <taxon>Pseudomonadati</taxon>
        <taxon>Pseudomonadota</taxon>
        <taxon>Alphaproteobacteria</taxon>
        <taxon>Sphingomonadales</taxon>
        <taxon>Erythrobacteraceae</taxon>
        <taxon>Caenibius</taxon>
    </lineage>
</organism>
<evidence type="ECO:0000313" key="2">
    <source>
        <dbReference type="EMBL" id="GAD48012.1"/>
    </source>
</evidence>
<feature type="compositionally biased region" description="Polar residues" evidence="1">
    <location>
        <begin position="1"/>
        <end position="10"/>
    </location>
</feature>
<dbReference type="AlphaFoldDB" id="U2YIR1"/>
<dbReference type="eggNOG" id="ENOG5031B8G">
    <property type="taxonomic scope" value="Bacteria"/>
</dbReference>
<reference evidence="2 3" key="1">
    <citation type="submission" date="2013-09" db="EMBL/GenBank/DDBJ databases">
        <title>Whole genome shotgun sequence of Novosphingobium tardaugens NBRC 16725.</title>
        <authorList>
            <person name="Isaki S."/>
            <person name="Hosoyama A."/>
            <person name="Tsuchikane K."/>
            <person name="Katsumata H."/>
            <person name="Ando Y."/>
            <person name="Yamazaki S."/>
            <person name="Fujita N."/>
        </authorList>
    </citation>
    <scope>NUCLEOTIDE SEQUENCE [LARGE SCALE GENOMIC DNA]</scope>
    <source>
        <strain evidence="2 3">NBRC 16725</strain>
    </source>
</reference>
<name>U2YIR1_9SPHN</name>
<comment type="caution">
    <text evidence="2">The sequence shown here is derived from an EMBL/GenBank/DDBJ whole genome shotgun (WGS) entry which is preliminary data.</text>
</comment>
<dbReference type="RefSeq" id="WP_021688919.1">
    <property type="nucleotide sequence ID" value="NZ_BASZ01000002.1"/>
</dbReference>
<sequence>MNDIPRQNTPVEWDDHSELHRKDDGGGVFSDFKSIRSGTLRELVAYVAHLPADEQGNYEILKSGDHRLALPEILALASRRDFPGSAA</sequence>
<dbReference type="Proteomes" id="UP000016568">
    <property type="component" value="Unassembled WGS sequence"/>
</dbReference>
<keyword evidence="3" id="KW-1185">Reference proteome</keyword>